<dbReference type="InterPro" id="IPR001753">
    <property type="entry name" value="Enoyl-CoA_hydra/iso"/>
</dbReference>
<sequence>MDYLLHKSDTGILTFSINRVNKRNAVNYEVMSGLKRAIAQTRLDEEIKALVITGAGNHAFCSGGDLSEFHGLKTEEQAWEMLNRMGELLYEIATLPKPTIAWINGVAIGGGCEIAAACDFRISKKGVKMGFVQGNLAITTGWGGASLLYERILPSHAMRLLMTADLYDVEELYQMKFIDHFINGDGSEIDHYLHSITTKNVHVIKAYKQSLLNKWNISNLHEKMMKEIRSCAILWAKEEHHEAVDRFLNKK</sequence>
<dbReference type="CDD" id="cd06558">
    <property type="entry name" value="crotonase-like"/>
    <property type="match status" value="1"/>
</dbReference>
<evidence type="ECO:0000256" key="1">
    <source>
        <dbReference type="ARBA" id="ARBA00023239"/>
    </source>
</evidence>
<proteinExistence type="predicted"/>
<reference evidence="2 3" key="1">
    <citation type="submission" date="2021-01" db="EMBL/GenBank/DDBJ databases">
        <title>Genomic Encyclopedia of Type Strains, Phase IV (KMG-IV): sequencing the most valuable type-strain genomes for metagenomic binning, comparative biology and taxonomic classification.</title>
        <authorList>
            <person name="Goeker M."/>
        </authorList>
    </citation>
    <scope>NUCLEOTIDE SEQUENCE [LARGE SCALE GENOMIC DNA]</scope>
    <source>
        <strain evidence="2 3">DSM 24834</strain>
    </source>
</reference>
<dbReference type="RefSeq" id="WP_205173906.1">
    <property type="nucleotide sequence ID" value="NZ_JAFBDZ010000003.1"/>
</dbReference>
<name>A0ABS2NFW4_9BACI</name>
<dbReference type="Proteomes" id="UP001646157">
    <property type="component" value="Unassembled WGS sequence"/>
</dbReference>
<dbReference type="Gene3D" id="3.90.226.10">
    <property type="entry name" value="2-enoyl-CoA Hydratase, Chain A, domain 1"/>
    <property type="match status" value="1"/>
</dbReference>
<dbReference type="EMBL" id="JAFBDZ010000003">
    <property type="protein sequence ID" value="MBM7586722.1"/>
    <property type="molecule type" value="Genomic_DNA"/>
</dbReference>
<dbReference type="Pfam" id="PF00378">
    <property type="entry name" value="ECH_1"/>
    <property type="match status" value="1"/>
</dbReference>
<dbReference type="PANTHER" id="PTHR11941:SF27">
    <property type="entry name" value="ETHYLMALONYL-COA DECARBOXYLASE"/>
    <property type="match status" value="1"/>
</dbReference>
<keyword evidence="3" id="KW-1185">Reference proteome</keyword>
<gene>
    <name evidence="2" type="ORF">JOC86_003274</name>
</gene>
<accession>A0ABS2NFW4</accession>
<protein>
    <submittedName>
        <fullName evidence="2">Enoyl-CoA hydratase/carnithine racemase</fullName>
    </submittedName>
</protein>
<evidence type="ECO:0000313" key="3">
    <source>
        <dbReference type="Proteomes" id="UP001646157"/>
    </source>
</evidence>
<dbReference type="SUPFAM" id="SSF52096">
    <property type="entry name" value="ClpP/crotonase"/>
    <property type="match status" value="1"/>
</dbReference>
<dbReference type="InterPro" id="IPR029045">
    <property type="entry name" value="ClpP/crotonase-like_dom_sf"/>
</dbReference>
<organism evidence="2 3">
    <name type="scientific">Rossellomorea pakistanensis</name>
    <dbReference type="NCBI Taxonomy" id="992288"/>
    <lineage>
        <taxon>Bacteria</taxon>
        <taxon>Bacillati</taxon>
        <taxon>Bacillota</taxon>
        <taxon>Bacilli</taxon>
        <taxon>Bacillales</taxon>
        <taxon>Bacillaceae</taxon>
        <taxon>Rossellomorea</taxon>
    </lineage>
</organism>
<dbReference type="PANTHER" id="PTHR11941">
    <property type="entry name" value="ENOYL-COA HYDRATASE-RELATED"/>
    <property type="match status" value="1"/>
</dbReference>
<comment type="caution">
    <text evidence="2">The sequence shown here is derived from an EMBL/GenBank/DDBJ whole genome shotgun (WGS) entry which is preliminary data.</text>
</comment>
<keyword evidence="1" id="KW-0456">Lyase</keyword>
<evidence type="ECO:0000313" key="2">
    <source>
        <dbReference type="EMBL" id="MBM7586722.1"/>
    </source>
</evidence>